<dbReference type="InterPro" id="IPR011060">
    <property type="entry name" value="RibuloseP-bd_barrel"/>
</dbReference>
<dbReference type="Pfam" id="PF00697">
    <property type="entry name" value="PRAI"/>
    <property type="match status" value="1"/>
</dbReference>
<evidence type="ECO:0000256" key="3">
    <source>
        <dbReference type="ARBA" id="ARBA00012572"/>
    </source>
</evidence>
<keyword evidence="7 9" id="KW-0057">Aromatic amino acid biosynthesis</keyword>
<evidence type="ECO:0000256" key="6">
    <source>
        <dbReference type="ARBA" id="ARBA00022822"/>
    </source>
</evidence>
<evidence type="ECO:0000256" key="1">
    <source>
        <dbReference type="ARBA" id="ARBA00001164"/>
    </source>
</evidence>
<dbReference type="RefSeq" id="WP_221423565.1">
    <property type="nucleotide sequence ID" value="NZ_CP081297.1"/>
</dbReference>
<dbReference type="CDD" id="cd00405">
    <property type="entry name" value="PRAI"/>
    <property type="match status" value="1"/>
</dbReference>
<dbReference type="HAMAP" id="MF_00135">
    <property type="entry name" value="PRAI"/>
    <property type="match status" value="1"/>
</dbReference>
<evidence type="ECO:0000256" key="8">
    <source>
        <dbReference type="ARBA" id="ARBA00023235"/>
    </source>
</evidence>
<name>A0ABX8ZG93_9SPHN</name>
<dbReference type="Proteomes" id="UP000824280">
    <property type="component" value="Chromosome"/>
</dbReference>
<keyword evidence="5 9" id="KW-0028">Amino-acid biosynthesis</keyword>
<accession>A0ABX8ZG93</accession>
<dbReference type="PANTHER" id="PTHR42894:SF1">
    <property type="entry name" value="N-(5'-PHOSPHORIBOSYL)ANTHRANILATE ISOMERASE"/>
    <property type="match status" value="1"/>
</dbReference>
<dbReference type="EMBL" id="CP081297">
    <property type="protein sequence ID" value="QZD88031.1"/>
    <property type="molecule type" value="Genomic_DNA"/>
</dbReference>
<dbReference type="InterPro" id="IPR001240">
    <property type="entry name" value="PRAI_dom"/>
</dbReference>
<proteinExistence type="inferred from homology"/>
<keyword evidence="6 9" id="KW-0822">Tryptophan biosynthesis</keyword>
<evidence type="ECO:0000256" key="2">
    <source>
        <dbReference type="ARBA" id="ARBA00004664"/>
    </source>
</evidence>
<dbReference type="PANTHER" id="PTHR42894">
    <property type="entry name" value="N-(5'-PHOSPHORIBOSYL)ANTHRANILATE ISOMERASE"/>
    <property type="match status" value="1"/>
</dbReference>
<feature type="domain" description="N-(5'phosphoribosyl) anthranilate isomerase (PRAI)" evidence="10">
    <location>
        <begin position="3"/>
        <end position="203"/>
    </location>
</feature>
<dbReference type="NCBIfam" id="NF002295">
    <property type="entry name" value="PRK01222.1-1"/>
    <property type="match status" value="1"/>
</dbReference>
<reference evidence="11 12" key="1">
    <citation type="submission" date="2021-08" db="EMBL/GenBank/DDBJ databases">
        <title>Comparative Genomics Analysis of the Genus Qipengyuania Reveals Extensive Genetic Diversity and Metabolic Versatility, Including the Description of Fifteen Novel Species.</title>
        <authorList>
            <person name="Liu Y."/>
        </authorList>
    </citation>
    <scope>NUCLEOTIDE SEQUENCE [LARGE SCALE GENOMIC DNA]</scope>
    <source>
        <strain evidence="11 12">1XM2-8</strain>
    </source>
</reference>
<dbReference type="EC" id="5.3.1.24" evidence="3 9"/>
<keyword evidence="12" id="KW-1185">Reference proteome</keyword>
<keyword evidence="8 9" id="KW-0413">Isomerase</keyword>
<evidence type="ECO:0000259" key="10">
    <source>
        <dbReference type="Pfam" id="PF00697"/>
    </source>
</evidence>
<evidence type="ECO:0000256" key="4">
    <source>
        <dbReference type="ARBA" id="ARBA00022272"/>
    </source>
</evidence>
<gene>
    <name evidence="9" type="primary">trpF</name>
    <name evidence="11" type="ORF">K3166_04960</name>
</gene>
<dbReference type="GO" id="GO:0004640">
    <property type="term" value="F:phosphoribosylanthranilate isomerase activity"/>
    <property type="evidence" value="ECO:0007669"/>
    <property type="project" value="UniProtKB-EC"/>
</dbReference>
<organism evidence="11 12">
    <name type="scientific">Qipengyuania psychrotolerans</name>
    <dbReference type="NCBI Taxonomy" id="2867238"/>
    <lineage>
        <taxon>Bacteria</taxon>
        <taxon>Pseudomonadati</taxon>
        <taxon>Pseudomonadota</taxon>
        <taxon>Alphaproteobacteria</taxon>
        <taxon>Sphingomonadales</taxon>
        <taxon>Erythrobacteraceae</taxon>
        <taxon>Qipengyuania</taxon>
    </lineage>
</organism>
<dbReference type="InterPro" id="IPR044643">
    <property type="entry name" value="TrpF_fam"/>
</dbReference>
<sequence length="208" mass="22233">MLIKICGISTPETMDAAVEAGATHVGLVNFEASPRHVTLEAAASLRARVPAGVKVVLLTVNMAPTDLSRAVDLVQPDVLQFHGRETPDWLAKLRETLECEIWKAVGLRDQGTLERCRQWIGKADRILFDAPAKALPGGNGEAFDWQLLANHDHKMDWGLAGGLGPDNVAEAIRLTAAPLVDTSSGVETAPGQKNPALIQSFCEAVRGA</sequence>
<comment type="catalytic activity">
    <reaction evidence="1 9">
        <text>N-(5-phospho-beta-D-ribosyl)anthranilate = 1-(2-carboxyphenylamino)-1-deoxy-D-ribulose 5-phosphate</text>
        <dbReference type="Rhea" id="RHEA:21540"/>
        <dbReference type="ChEBI" id="CHEBI:18277"/>
        <dbReference type="ChEBI" id="CHEBI:58613"/>
        <dbReference type="EC" id="5.3.1.24"/>
    </reaction>
</comment>
<comment type="pathway">
    <text evidence="2 9">Amino-acid biosynthesis; L-tryptophan biosynthesis; L-tryptophan from chorismate: step 3/5.</text>
</comment>
<evidence type="ECO:0000256" key="9">
    <source>
        <dbReference type="HAMAP-Rule" id="MF_00135"/>
    </source>
</evidence>
<evidence type="ECO:0000313" key="12">
    <source>
        <dbReference type="Proteomes" id="UP000824280"/>
    </source>
</evidence>
<dbReference type="Gene3D" id="3.20.20.70">
    <property type="entry name" value="Aldolase class I"/>
    <property type="match status" value="1"/>
</dbReference>
<evidence type="ECO:0000256" key="5">
    <source>
        <dbReference type="ARBA" id="ARBA00022605"/>
    </source>
</evidence>
<evidence type="ECO:0000313" key="11">
    <source>
        <dbReference type="EMBL" id="QZD88031.1"/>
    </source>
</evidence>
<comment type="similarity">
    <text evidence="9">Belongs to the TrpF family.</text>
</comment>
<dbReference type="SUPFAM" id="SSF51366">
    <property type="entry name" value="Ribulose-phoshate binding barrel"/>
    <property type="match status" value="1"/>
</dbReference>
<dbReference type="InterPro" id="IPR013785">
    <property type="entry name" value="Aldolase_TIM"/>
</dbReference>
<protein>
    <recommendedName>
        <fullName evidence="4 9">N-(5'-phosphoribosyl)anthranilate isomerase</fullName>
        <shortName evidence="9">PRAI</shortName>
        <ecNumber evidence="3 9">5.3.1.24</ecNumber>
    </recommendedName>
</protein>
<evidence type="ECO:0000256" key="7">
    <source>
        <dbReference type="ARBA" id="ARBA00023141"/>
    </source>
</evidence>